<gene>
    <name evidence="1" type="ORF">BAU18_001312</name>
</gene>
<accession>A0ABV0F106</accession>
<sequence>MTNELHPYQDRKKLKWNGFYLSEHTSQLALEKKERALTWPAKPMMTTEEIGALLREAQIKDRVIALQKEEVDPEGGYSPDIVGKIRGYDELGIYIAEEKIHYDEIRHVAFHTLHKWSDLD</sequence>
<reference evidence="2" key="1">
    <citation type="submission" date="2016-06" db="EMBL/GenBank/DDBJ databases">
        <title>Four novel species of enterococci isolated from chicken manure.</title>
        <authorList>
            <person name="Van Tyne D."/>
        </authorList>
    </citation>
    <scope>NUCLEOTIDE SEQUENCE [LARGE SCALE GENOMIC DNA]</scope>
    <source>
        <strain evidence="2">JM9A</strain>
    </source>
</reference>
<protein>
    <recommendedName>
        <fullName evidence="3">DNA-directed RNA polymerase beta subunit</fullName>
    </recommendedName>
</protein>
<dbReference type="Proteomes" id="UP001429357">
    <property type="component" value="Unassembled WGS sequence"/>
</dbReference>
<keyword evidence="2" id="KW-1185">Reference proteome</keyword>
<evidence type="ECO:0000313" key="2">
    <source>
        <dbReference type="Proteomes" id="UP001429357"/>
    </source>
</evidence>
<proteinExistence type="predicted"/>
<organism evidence="1 2">
    <name type="scientific">Enterococcus diestrammenae</name>
    <dbReference type="NCBI Taxonomy" id="1155073"/>
    <lineage>
        <taxon>Bacteria</taxon>
        <taxon>Bacillati</taxon>
        <taxon>Bacillota</taxon>
        <taxon>Bacilli</taxon>
        <taxon>Lactobacillales</taxon>
        <taxon>Enterococcaceae</taxon>
        <taxon>Enterococcus</taxon>
    </lineage>
</organism>
<reference evidence="1 2" key="2">
    <citation type="submission" date="2024-02" db="EMBL/GenBank/DDBJ databases">
        <title>The Genome Sequence of Enterococcus diestrammenae JM9A.</title>
        <authorList>
            <person name="Earl A."/>
            <person name="Manson A."/>
            <person name="Gilmore M."/>
            <person name="Sanders J."/>
            <person name="Shea T."/>
            <person name="Howe W."/>
            <person name="Livny J."/>
            <person name="Cuomo C."/>
            <person name="Neafsey D."/>
            <person name="Birren B."/>
        </authorList>
    </citation>
    <scope>NUCLEOTIDE SEQUENCE [LARGE SCALE GENOMIC DNA]</scope>
    <source>
        <strain evidence="1 2">JM9A</strain>
    </source>
</reference>
<dbReference type="RefSeq" id="WP_161868441.1">
    <property type="nucleotide sequence ID" value="NZ_MAEI02000001.1"/>
</dbReference>
<name>A0ABV0F106_9ENTE</name>
<dbReference type="EMBL" id="MAEI02000001">
    <property type="protein sequence ID" value="MEO1781724.1"/>
    <property type="molecule type" value="Genomic_DNA"/>
</dbReference>
<evidence type="ECO:0008006" key="3">
    <source>
        <dbReference type="Google" id="ProtNLM"/>
    </source>
</evidence>
<comment type="caution">
    <text evidence="1">The sequence shown here is derived from an EMBL/GenBank/DDBJ whole genome shotgun (WGS) entry which is preliminary data.</text>
</comment>
<evidence type="ECO:0000313" key="1">
    <source>
        <dbReference type="EMBL" id="MEO1781724.1"/>
    </source>
</evidence>